<dbReference type="EMBL" id="KV429041">
    <property type="protein sequence ID" value="KZT72420.1"/>
    <property type="molecule type" value="Genomic_DNA"/>
</dbReference>
<accession>A0A165SSB9</accession>
<organism evidence="2 3">
    <name type="scientific">Daedalea quercina L-15889</name>
    <dbReference type="NCBI Taxonomy" id="1314783"/>
    <lineage>
        <taxon>Eukaryota</taxon>
        <taxon>Fungi</taxon>
        <taxon>Dikarya</taxon>
        <taxon>Basidiomycota</taxon>
        <taxon>Agaricomycotina</taxon>
        <taxon>Agaricomycetes</taxon>
        <taxon>Polyporales</taxon>
        <taxon>Fomitopsis</taxon>
    </lineage>
</organism>
<sequence length="321" mass="33271">MSMHEADDAGEDRHARIEQIFQRVEEESERRAQAAEAAEARAVSRLSQAAPDDSVSHTSSTLVTPVAATSARPIVGERRRGSVSVSRFGQAPVASGSGDASRAEMPTAAAAYVANKGSFYAVQNHDHGSADSLASTAEANPASADGPSPAAHEEESVVQMATISGRQSLSRAFSQRLSRSKTPSRVGLDGMLIGVSVEEATIEHHSDDEGDAQDGGAGAGAVSSASPSQRPDAQERRAGRARAASRSIVYAGNGPPPGSPMASRPGTSSGPAAGELKAKGSRASMPSEGAEGKAERTWFLRAKNFTRKLKRRSMIALGAAR</sequence>
<feature type="compositionally biased region" description="Basic and acidic residues" evidence="1">
    <location>
        <begin position="1"/>
        <end position="33"/>
    </location>
</feature>
<feature type="region of interest" description="Disordered" evidence="1">
    <location>
        <begin position="1"/>
        <end position="103"/>
    </location>
</feature>
<evidence type="ECO:0000256" key="1">
    <source>
        <dbReference type="SAM" id="MobiDB-lite"/>
    </source>
</evidence>
<feature type="region of interest" description="Disordered" evidence="1">
    <location>
        <begin position="203"/>
        <end position="294"/>
    </location>
</feature>
<dbReference type="AlphaFoldDB" id="A0A165SSB9"/>
<keyword evidence="3" id="KW-1185">Reference proteome</keyword>
<feature type="region of interest" description="Disordered" evidence="1">
    <location>
        <begin position="130"/>
        <end position="155"/>
    </location>
</feature>
<dbReference type="Proteomes" id="UP000076727">
    <property type="component" value="Unassembled WGS sequence"/>
</dbReference>
<evidence type="ECO:0000313" key="3">
    <source>
        <dbReference type="Proteomes" id="UP000076727"/>
    </source>
</evidence>
<feature type="compositionally biased region" description="Low complexity" evidence="1">
    <location>
        <begin position="34"/>
        <end position="45"/>
    </location>
</feature>
<reference evidence="2 3" key="1">
    <citation type="journal article" date="2016" name="Mol. Biol. Evol.">
        <title>Comparative Genomics of Early-Diverging Mushroom-Forming Fungi Provides Insights into the Origins of Lignocellulose Decay Capabilities.</title>
        <authorList>
            <person name="Nagy L.G."/>
            <person name="Riley R."/>
            <person name="Tritt A."/>
            <person name="Adam C."/>
            <person name="Daum C."/>
            <person name="Floudas D."/>
            <person name="Sun H."/>
            <person name="Yadav J.S."/>
            <person name="Pangilinan J."/>
            <person name="Larsson K.H."/>
            <person name="Matsuura K."/>
            <person name="Barry K."/>
            <person name="Labutti K."/>
            <person name="Kuo R."/>
            <person name="Ohm R.A."/>
            <person name="Bhattacharya S.S."/>
            <person name="Shirouzu T."/>
            <person name="Yoshinaga Y."/>
            <person name="Martin F.M."/>
            <person name="Grigoriev I.V."/>
            <person name="Hibbett D.S."/>
        </authorList>
    </citation>
    <scope>NUCLEOTIDE SEQUENCE [LARGE SCALE GENOMIC DNA]</scope>
    <source>
        <strain evidence="2 3">L-15889</strain>
    </source>
</reference>
<protein>
    <submittedName>
        <fullName evidence="2">Uncharacterized protein</fullName>
    </submittedName>
</protein>
<dbReference type="STRING" id="1314783.A0A165SSB9"/>
<name>A0A165SSB9_9APHY</name>
<dbReference type="OrthoDB" id="3191896at2759"/>
<gene>
    <name evidence="2" type="ORF">DAEQUDRAFT_723131</name>
</gene>
<proteinExistence type="predicted"/>
<evidence type="ECO:0000313" key="2">
    <source>
        <dbReference type="EMBL" id="KZT72420.1"/>
    </source>
</evidence>